<evidence type="ECO:0000313" key="10">
    <source>
        <dbReference type="Proteomes" id="UP000261540"/>
    </source>
</evidence>
<evidence type="ECO:0000256" key="7">
    <source>
        <dbReference type="SAM" id="MobiDB-lite"/>
    </source>
</evidence>
<dbReference type="PROSITE" id="PS51148">
    <property type="entry name" value="AXH"/>
    <property type="match status" value="1"/>
</dbReference>
<dbReference type="InterPro" id="IPR043404">
    <property type="entry name" value="ATAXIN1-like"/>
</dbReference>
<dbReference type="SMART" id="SM00536">
    <property type="entry name" value="AXH"/>
    <property type="match status" value="1"/>
</dbReference>
<feature type="compositionally biased region" description="Basic and acidic residues" evidence="7">
    <location>
        <begin position="497"/>
        <end position="511"/>
    </location>
</feature>
<feature type="compositionally biased region" description="Basic and acidic residues" evidence="7">
    <location>
        <begin position="475"/>
        <end position="487"/>
    </location>
</feature>
<dbReference type="PANTHER" id="PTHR13392">
    <property type="entry name" value="ATAXIN 1"/>
    <property type="match status" value="1"/>
</dbReference>
<comment type="subcellular location">
    <subcellularLocation>
        <location evidence="1">Nucleus</location>
    </subcellularLocation>
</comment>
<organism evidence="9 10">
    <name type="scientific">Paramormyrops kingsleyae</name>
    <dbReference type="NCBI Taxonomy" id="1676925"/>
    <lineage>
        <taxon>Eukaryota</taxon>
        <taxon>Metazoa</taxon>
        <taxon>Chordata</taxon>
        <taxon>Craniata</taxon>
        <taxon>Vertebrata</taxon>
        <taxon>Euteleostomi</taxon>
        <taxon>Actinopterygii</taxon>
        <taxon>Neopterygii</taxon>
        <taxon>Teleostei</taxon>
        <taxon>Osteoglossocephala</taxon>
        <taxon>Osteoglossomorpha</taxon>
        <taxon>Osteoglossiformes</taxon>
        <taxon>Mormyridae</taxon>
        <taxon>Paramormyrops</taxon>
    </lineage>
</organism>
<dbReference type="GO" id="GO:0005634">
    <property type="term" value="C:nucleus"/>
    <property type="evidence" value="ECO:0007669"/>
    <property type="project" value="UniProtKB-SubCell"/>
</dbReference>
<dbReference type="PANTHER" id="PTHR13392:SF14">
    <property type="entry name" value="ATAXIN-1-LIKE"/>
    <property type="match status" value="1"/>
</dbReference>
<feature type="compositionally biased region" description="Polar residues" evidence="7">
    <location>
        <begin position="210"/>
        <end position="220"/>
    </location>
</feature>
<keyword evidence="6" id="KW-0539">Nucleus</keyword>
<evidence type="ECO:0000256" key="2">
    <source>
        <dbReference type="ARBA" id="ARBA00022491"/>
    </source>
</evidence>
<accession>A0A3B3TI08</accession>
<sequence>MNRPPSPGTERLPPKKREPRERPAEASSTDHCFKVPAPYSAPIRGKSSRQPDSYAEYLPLAPPLTPTNFPVPWYMSCPMMAPNPFPFDQDGLSSWREQNSGTRHPIHPRQPQSRWPHAPAARPLTGSASHGMEYPFSDPFAHSDHRVTSPLRVLPLNSEKYFSEWRPNGFPWREAWSEVNQPCKAGQLGSLANSERALLISQGGPAQDCPTASLQDSSSLQHDKDPQVQFSTASLRREPSTAEDNHNSRRLVHVSQKPPQKAAEPSPQVITPHRLAGLSPAIHSRDLQDERLQLARAGDGQETKQWCKPRDASGELHLSKAPSPFAGGSLVELSGGRLKRVEELQTEDFLLSGSPRPGLCLSSCTVLGISPSVTPGYMHLQVHLTDHLTQELLEVLLEYPFFVCERGWSSCDPQKTACLYGLRCRQLAIGDVCFALTPAPTKTPPSAEPTKSPPSPDTCAAQPRKRHWSAPDVFGEDRSLAHPHLELPPKGSRTAIRQREAETGEDAALKV</sequence>
<feature type="compositionally biased region" description="Polar residues" evidence="7">
    <location>
        <begin position="92"/>
        <end position="102"/>
    </location>
</feature>
<feature type="compositionally biased region" description="Basic and acidic residues" evidence="7">
    <location>
        <begin position="235"/>
        <end position="247"/>
    </location>
</feature>
<dbReference type="InterPro" id="IPR003652">
    <property type="entry name" value="Ataxin_AXH_dom"/>
</dbReference>
<name>A0A3B3TI08_9TELE</name>
<dbReference type="Ensembl" id="ENSPKIT00000023118.1">
    <property type="protein sequence ID" value="ENSPKIP00000042043.1"/>
    <property type="gene ID" value="ENSPKIG00000018378.1"/>
</dbReference>
<evidence type="ECO:0000256" key="6">
    <source>
        <dbReference type="ARBA" id="ARBA00023242"/>
    </source>
</evidence>
<keyword evidence="10" id="KW-1185">Reference proteome</keyword>
<evidence type="ECO:0000256" key="3">
    <source>
        <dbReference type="ARBA" id="ARBA00023015"/>
    </source>
</evidence>
<dbReference type="InterPro" id="IPR036096">
    <property type="entry name" value="Ataxin_AXH_dom_sf"/>
</dbReference>
<feature type="compositionally biased region" description="Pro residues" evidence="7">
    <location>
        <begin position="441"/>
        <end position="456"/>
    </location>
</feature>
<feature type="domain" description="AXH" evidence="8">
    <location>
        <begin position="313"/>
        <end position="444"/>
    </location>
</feature>
<evidence type="ECO:0000256" key="1">
    <source>
        <dbReference type="ARBA" id="ARBA00004123"/>
    </source>
</evidence>
<evidence type="ECO:0000313" key="9">
    <source>
        <dbReference type="Ensembl" id="ENSPKIP00000042043.1"/>
    </source>
</evidence>
<feature type="region of interest" description="Disordered" evidence="7">
    <location>
        <begin position="202"/>
        <end position="267"/>
    </location>
</feature>
<reference evidence="9" key="2">
    <citation type="submission" date="2025-09" db="UniProtKB">
        <authorList>
            <consortium name="Ensembl"/>
        </authorList>
    </citation>
    <scope>IDENTIFICATION</scope>
</reference>
<keyword evidence="2" id="KW-0678">Repressor</keyword>
<dbReference type="Proteomes" id="UP000261540">
    <property type="component" value="Unplaced"/>
</dbReference>
<evidence type="ECO:0000256" key="4">
    <source>
        <dbReference type="ARBA" id="ARBA00023125"/>
    </source>
</evidence>
<protein>
    <recommendedName>
        <fullName evidence="8">AXH domain-containing protein</fullName>
    </recommendedName>
</protein>
<evidence type="ECO:0000259" key="8">
    <source>
        <dbReference type="PROSITE" id="PS51148"/>
    </source>
</evidence>
<dbReference type="GO" id="GO:0007399">
    <property type="term" value="P:nervous system development"/>
    <property type="evidence" value="ECO:0007669"/>
    <property type="project" value="TreeGrafter"/>
</dbReference>
<dbReference type="GeneTree" id="ENSGT00390000005939"/>
<feature type="region of interest" description="Disordered" evidence="7">
    <location>
        <begin position="441"/>
        <end position="511"/>
    </location>
</feature>
<feature type="region of interest" description="Disordered" evidence="7">
    <location>
        <begin position="92"/>
        <end position="131"/>
    </location>
</feature>
<keyword evidence="5" id="KW-0804">Transcription</keyword>
<keyword evidence="4" id="KW-0238">DNA-binding</keyword>
<dbReference type="AlphaFoldDB" id="A0A3B3TI08"/>
<dbReference type="Pfam" id="PF08517">
    <property type="entry name" value="AXH"/>
    <property type="match status" value="1"/>
</dbReference>
<feature type="region of interest" description="Disordered" evidence="7">
    <location>
        <begin position="1"/>
        <end position="56"/>
    </location>
</feature>
<dbReference type="STRING" id="1676925.ENSPKIP00000042043"/>
<evidence type="ECO:0000256" key="5">
    <source>
        <dbReference type="ARBA" id="ARBA00023163"/>
    </source>
</evidence>
<keyword evidence="3" id="KW-0805">Transcription regulation</keyword>
<dbReference type="GO" id="GO:0000122">
    <property type="term" value="P:negative regulation of transcription by RNA polymerase II"/>
    <property type="evidence" value="ECO:0007669"/>
    <property type="project" value="TreeGrafter"/>
</dbReference>
<dbReference type="GO" id="GO:0003723">
    <property type="term" value="F:RNA binding"/>
    <property type="evidence" value="ECO:0007669"/>
    <property type="project" value="InterPro"/>
</dbReference>
<feature type="compositionally biased region" description="Basic and acidic residues" evidence="7">
    <location>
        <begin position="12"/>
        <end position="24"/>
    </location>
</feature>
<reference evidence="9" key="1">
    <citation type="submission" date="2025-08" db="UniProtKB">
        <authorList>
            <consortium name="Ensembl"/>
        </authorList>
    </citation>
    <scope>IDENTIFICATION</scope>
</reference>
<proteinExistence type="predicted"/>
<dbReference type="SUPFAM" id="SSF102031">
    <property type="entry name" value="AXH domain"/>
    <property type="match status" value="1"/>
</dbReference>
<dbReference type="GO" id="GO:0003677">
    <property type="term" value="F:DNA binding"/>
    <property type="evidence" value="ECO:0007669"/>
    <property type="project" value="UniProtKB-KW"/>
</dbReference>